<organism evidence="3">
    <name type="scientific">Cryptosporidium hominis</name>
    <dbReference type="NCBI Taxonomy" id="237895"/>
    <lineage>
        <taxon>Eukaryota</taxon>
        <taxon>Sar</taxon>
        <taxon>Alveolata</taxon>
        <taxon>Apicomplexa</taxon>
        <taxon>Conoidasida</taxon>
        <taxon>Coccidia</taxon>
        <taxon>Eucoccidiorida</taxon>
        <taxon>Eimeriorina</taxon>
        <taxon>Cryptosporidiidae</taxon>
        <taxon>Cryptosporidium</taxon>
    </lineage>
</organism>
<keyword evidence="1" id="KW-0812">Transmembrane</keyword>
<reference evidence="3" key="2">
    <citation type="submission" date="2015-08" db="EMBL/GenBank/DDBJ databases">
        <authorList>
            <person name="Babu N.S."/>
            <person name="Beckwith C.J."/>
            <person name="Beseler K.G."/>
            <person name="Brison A."/>
            <person name="Carone J.V."/>
            <person name="Caskin T.P."/>
            <person name="Diamond M."/>
            <person name="Durham M.E."/>
            <person name="Foxe J.M."/>
            <person name="Go M."/>
            <person name="Henderson B.A."/>
            <person name="Jones I.B."/>
            <person name="McGettigan J.A."/>
            <person name="Micheletti S.J."/>
            <person name="Nasrallah M.E."/>
            <person name="Ortiz D."/>
            <person name="Piller C.R."/>
            <person name="Privatt S.R."/>
            <person name="Schneider S.L."/>
            <person name="Sharp S."/>
            <person name="Smith T.C."/>
            <person name="Stanton J.D."/>
            <person name="Ullery H.E."/>
            <person name="Wilson R.J."/>
            <person name="Serrano M.G."/>
            <person name="Buck G."/>
            <person name="Lee V."/>
            <person name="Wang Y."/>
            <person name="Carvalho R."/>
            <person name="Voegtly L."/>
            <person name="Shi R."/>
            <person name="Duckworth R."/>
            <person name="Johnson A."/>
            <person name="Loviza R."/>
            <person name="Walstead R."/>
            <person name="Shah Z."/>
            <person name="Kiflezghi M."/>
            <person name="Wade K."/>
            <person name="Ball S.L."/>
            <person name="Bradley K.W."/>
            <person name="Asai D.J."/>
            <person name="Bowman C.A."/>
            <person name="Russell D.A."/>
            <person name="Pope W.H."/>
            <person name="Jacobs-Sera D."/>
            <person name="Hendrix R.W."/>
            <person name="Hatfull G.F."/>
        </authorList>
    </citation>
    <scope>NUCLEOTIDE SEQUENCE [LARGE SCALE GENOMIC DNA]</scope>
</reference>
<dbReference type="OrthoDB" id="10255013at2759"/>
<keyword evidence="1" id="KW-0472">Membrane</keyword>
<dbReference type="VEuPathDB" id="CryptoDB:ChTU502y2012_295g0175"/>
<dbReference type="SUPFAM" id="SSF53474">
    <property type="entry name" value="alpha/beta-Hydrolases"/>
    <property type="match status" value="1"/>
</dbReference>
<dbReference type="PANTHER" id="PTHR12482">
    <property type="entry name" value="LIPASE ROG1-RELATED-RELATED"/>
    <property type="match status" value="1"/>
</dbReference>
<dbReference type="Proteomes" id="UP001429100">
    <property type="component" value="Unassembled WGS sequence"/>
</dbReference>
<accession>A0A0S4TFW7</accession>
<dbReference type="Gene3D" id="3.40.50.1820">
    <property type="entry name" value="alpha/beta hydrolase"/>
    <property type="match status" value="1"/>
</dbReference>
<gene>
    <name evidence="3" type="ORF">CHUDEA4_1910</name>
    <name evidence="4" type="ORF">GY17_00001652</name>
</gene>
<keyword evidence="4" id="KW-0378">Hydrolase</keyword>
<dbReference type="InterPro" id="IPR007751">
    <property type="entry name" value="DUF676_lipase-like"/>
</dbReference>
<feature type="domain" description="DUF676" evidence="2">
    <location>
        <begin position="70"/>
        <end position="297"/>
    </location>
</feature>
<protein>
    <submittedName>
        <fullName evidence="4">Alpha/Beta hydrolase fold-containing protein</fullName>
    </submittedName>
</protein>
<dbReference type="GO" id="GO:0016787">
    <property type="term" value="F:hydrolase activity"/>
    <property type="evidence" value="ECO:0007669"/>
    <property type="project" value="UniProtKB-KW"/>
</dbReference>
<dbReference type="VEuPathDB" id="CryptoDB:GY17_00001652"/>
<evidence type="ECO:0000313" key="5">
    <source>
        <dbReference type="Proteomes" id="UP001429100"/>
    </source>
</evidence>
<evidence type="ECO:0000313" key="3">
    <source>
        <dbReference type="EMBL" id="CUV05571.1"/>
    </source>
</evidence>
<dbReference type="EMBL" id="JTAI01000020">
    <property type="protein sequence ID" value="PPS96383.1"/>
    <property type="molecule type" value="Genomic_DNA"/>
</dbReference>
<evidence type="ECO:0000259" key="2">
    <source>
        <dbReference type="Pfam" id="PF05057"/>
    </source>
</evidence>
<sequence>MISYKEQKLNNLPENKYKSSLGSNDSFLESPNEGMSLEITFLISSIIICIVVSLISIVTQGKNQIRVNCSDPNHIVVMTHGWAGTPANMDVLAERILNKYNILVNSQWTENNQIQKSECILIYKIHSNWGYFRSIFITSDGIENGALRMSKELQQVIIRTPSLEKISFIGHSLGGLYNRAVLPLMSNYPLEKEIQSKNSTGLIGGLKPMNFISIGTPHKGVLSDDCTFFGFEILKVLFPWKWISWLPTISQLLLMDKNKPLIADMMNNMNMINPLSWFKHRHTIGSLKGDLLVPPTSASLLPFCIDNENLSLVSFDIYEFGRRYQTNNIYRLKNFKQNYQLYSKTNKNHSNFVPNIIKAKSGEEDNLIEWITVIDSGNEKSYENKNEIYYRNIKNKKKLINLVKEKYHNFLNHKTLSDVFDKSPNGNLDKLVWMKTSVLFKSKIHRFFSHQLMMFCFENWGYFLLGNNFQLLDHIIENMKF</sequence>
<reference evidence="4 5" key="1">
    <citation type="submission" date="2014-11" db="EMBL/GenBank/DDBJ databases">
        <title>Comparative genomic analysis of Cryptosporidium hominis reveals occurrence of genetic recombination in virulent subtypes.</title>
        <authorList>
            <person name="Guo Y."/>
            <person name="Tang K."/>
            <person name="Frace M."/>
            <person name="Li N."/>
            <person name="Roellig D.M."/>
            <person name="Sammons S."/>
            <person name="Knipe K."/>
            <person name="Rowe L."/>
            <person name="Feng Y."/>
            <person name="Xiao L."/>
        </authorList>
    </citation>
    <scope>NUCLEOTIDE SEQUENCE [LARGE SCALE GENOMIC DNA]</scope>
    <source>
        <strain evidence="4">30976</strain>
    </source>
</reference>
<evidence type="ECO:0000313" key="4">
    <source>
        <dbReference type="EMBL" id="PPS96383.1"/>
    </source>
</evidence>
<dbReference type="VEuPathDB" id="CryptoDB:CHUDEA4_1910"/>
<reference evidence="4 5" key="3">
    <citation type="submission" date="2017-10" db="EMBL/GenBank/DDBJ databases">
        <title>Consistent, comparative and evidence-based genome annotation and re-annotation for the closely-related species, Cryptosporidium parvum, C. hominis and C. tyzzeri.</title>
        <authorList>
            <person name="Baptista R.P."/>
            <person name="Li Y."/>
            <person name="Sateriale A."/>
            <person name="Striepen B."/>
            <person name="Kissinger J.C."/>
        </authorList>
    </citation>
    <scope>NUCLEOTIDE SEQUENCE [LARGE SCALE GENOMIC DNA]</scope>
    <source>
        <strain evidence="4">30976</strain>
    </source>
</reference>
<proteinExistence type="predicted"/>
<dbReference type="PANTHER" id="PTHR12482:SF62">
    <property type="entry name" value="LIPASE ROG1-RELATED"/>
    <property type="match status" value="1"/>
</dbReference>
<keyword evidence="5" id="KW-1185">Reference proteome</keyword>
<keyword evidence="1" id="KW-1133">Transmembrane helix</keyword>
<dbReference type="Pfam" id="PF05057">
    <property type="entry name" value="DUF676"/>
    <property type="match status" value="1"/>
</dbReference>
<evidence type="ECO:0000256" key="1">
    <source>
        <dbReference type="SAM" id="Phobius"/>
    </source>
</evidence>
<dbReference type="InterPro" id="IPR044294">
    <property type="entry name" value="Lipase-like"/>
</dbReference>
<feature type="transmembrane region" description="Helical" evidence="1">
    <location>
        <begin position="39"/>
        <end position="58"/>
    </location>
</feature>
<dbReference type="VEuPathDB" id="CryptoDB:Chro.40216"/>
<dbReference type="AlphaFoldDB" id="A0A0S4TFW7"/>
<dbReference type="InterPro" id="IPR029058">
    <property type="entry name" value="AB_hydrolase_fold"/>
</dbReference>
<dbReference type="Proteomes" id="UP000199752">
    <property type="component" value="Chromosome 4"/>
</dbReference>
<dbReference type="EMBL" id="LN877950">
    <property type="protein sequence ID" value="CUV05571.1"/>
    <property type="molecule type" value="Genomic_DNA"/>
</dbReference>
<name>A0A0S4TFW7_CRYHO</name>